<dbReference type="Proteomes" id="UP000326939">
    <property type="component" value="Chromosome 2"/>
</dbReference>
<dbReference type="SUPFAM" id="SSF81382">
    <property type="entry name" value="Skp1 dimerisation domain-like"/>
    <property type="match status" value="1"/>
</dbReference>
<dbReference type="Pfam" id="PF00657">
    <property type="entry name" value="Lipase_GDSL"/>
    <property type="match status" value="1"/>
</dbReference>
<evidence type="ECO:0000256" key="3">
    <source>
        <dbReference type="ARBA" id="ARBA00008668"/>
    </source>
</evidence>
<dbReference type="FunFam" id="3.40.50.1110:FF:000003">
    <property type="entry name" value="GDSL esterase/lipase APG"/>
    <property type="match status" value="1"/>
</dbReference>
<dbReference type="GO" id="GO:0009867">
    <property type="term" value="P:jasmonic acid mediated signaling pathway"/>
    <property type="evidence" value="ECO:0007669"/>
    <property type="project" value="UniProtKB-ARBA"/>
</dbReference>
<dbReference type="InterPro" id="IPR036296">
    <property type="entry name" value="SKP1-like_dim_sf"/>
</dbReference>
<dbReference type="InterPro" id="IPR001087">
    <property type="entry name" value="GDSL"/>
</dbReference>
<evidence type="ECO:0000256" key="5">
    <source>
        <dbReference type="ARBA" id="ARBA00022786"/>
    </source>
</evidence>
<dbReference type="Gene3D" id="3.40.50.1110">
    <property type="entry name" value="SGNH hydrolase"/>
    <property type="match status" value="1"/>
</dbReference>
<dbReference type="GO" id="GO:0005634">
    <property type="term" value="C:nucleus"/>
    <property type="evidence" value="ECO:0007669"/>
    <property type="project" value="UniProtKB-SubCell"/>
</dbReference>
<comment type="pathway">
    <text evidence="2">Protein modification; protein ubiquitination.</text>
</comment>
<dbReference type="CDD" id="cd18322">
    <property type="entry name" value="BTB_POZ_SKP1"/>
    <property type="match status" value="1"/>
</dbReference>
<dbReference type="InterPro" id="IPR011333">
    <property type="entry name" value="SKP1/BTB/POZ_sf"/>
</dbReference>
<dbReference type="InterPro" id="IPR050592">
    <property type="entry name" value="GDSL_lipolytic_enzyme"/>
</dbReference>
<dbReference type="InterPro" id="IPR008265">
    <property type="entry name" value="Lipase_GDSL_AS"/>
</dbReference>
<evidence type="ECO:0000256" key="6">
    <source>
        <dbReference type="ARBA" id="ARBA00023242"/>
    </source>
</evidence>
<keyword evidence="5" id="KW-0833">Ubl conjugation pathway</keyword>
<dbReference type="InterPro" id="IPR036514">
    <property type="entry name" value="SGNH_hydro_sf"/>
</dbReference>
<dbReference type="InterPro" id="IPR016072">
    <property type="entry name" value="Skp1_comp_dimer"/>
</dbReference>
<dbReference type="SMART" id="SM00512">
    <property type="entry name" value="Skp1"/>
    <property type="match status" value="1"/>
</dbReference>
<dbReference type="Pfam" id="PF03931">
    <property type="entry name" value="Skp1_POZ"/>
    <property type="match status" value="1"/>
</dbReference>
<dbReference type="InterPro" id="IPR035669">
    <property type="entry name" value="SGNH_plant_lipase-like"/>
</dbReference>
<reference evidence="11" key="1">
    <citation type="journal article" date="2019" name="Gigascience">
        <title>De novo genome assembly of the endangered Acer yangbiense, a plant species with extremely small populations endemic to Yunnan Province, China.</title>
        <authorList>
            <person name="Yang J."/>
            <person name="Wariss H.M."/>
            <person name="Tao L."/>
            <person name="Zhang R."/>
            <person name="Yun Q."/>
            <person name="Hollingsworth P."/>
            <person name="Dao Z."/>
            <person name="Luo G."/>
            <person name="Guo H."/>
            <person name="Ma Y."/>
            <person name="Sun W."/>
        </authorList>
    </citation>
    <scope>NUCLEOTIDE SEQUENCE [LARGE SCALE GENOMIC DNA]</scope>
    <source>
        <strain evidence="11">cv. br00</strain>
    </source>
</reference>
<evidence type="ECO:0008006" key="12">
    <source>
        <dbReference type="Google" id="ProtNLM"/>
    </source>
</evidence>
<dbReference type="CDD" id="cd01837">
    <property type="entry name" value="SGNH_plant_lipase_like"/>
    <property type="match status" value="1"/>
</dbReference>
<proteinExistence type="inferred from homology"/>
<dbReference type="EMBL" id="VDCV01000002">
    <property type="protein sequence ID" value="KAB5568111.1"/>
    <property type="molecule type" value="Genomic_DNA"/>
</dbReference>
<organism evidence="10 11">
    <name type="scientific">Salix brachista</name>
    <dbReference type="NCBI Taxonomy" id="2182728"/>
    <lineage>
        <taxon>Eukaryota</taxon>
        <taxon>Viridiplantae</taxon>
        <taxon>Streptophyta</taxon>
        <taxon>Embryophyta</taxon>
        <taxon>Tracheophyta</taxon>
        <taxon>Spermatophyta</taxon>
        <taxon>Magnoliopsida</taxon>
        <taxon>eudicotyledons</taxon>
        <taxon>Gunneridae</taxon>
        <taxon>Pentapetalae</taxon>
        <taxon>rosids</taxon>
        <taxon>fabids</taxon>
        <taxon>Malpighiales</taxon>
        <taxon>Salicaceae</taxon>
        <taxon>Saliceae</taxon>
        <taxon>Salix</taxon>
    </lineage>
</organism>
<dbReference type="Pfam" id="PF01466">
    <property type="entry name" value="Skp1"/>
    <property type="match status" value="1"/>
</dbReference>
<gene>
    <name evidence="10" type="ORF">DKX38_001904</name>
</gene>
<protein>
    <recommendedName>
        <fullName evidence="12">SKP1-like protein</fullName>
    </recommendedName>
</protein>
<keyword evidence="6" id="KW-0539">Nucleus</keyword>
<evidence type="ECO:0000256" key="7">
    <source>
        <dbReference type="SAM" id="SignalP"/>
    </source>
</evidence>
<comment type="similarity">
    <text evidence="3">Belongs to the 'GDSL' lipolytic enzyme family.</text>
</comment>
<dbReference type="PANTHER" id="PTHR45642:SF150">
    <property type="entry name" value="GDSL ESTERASE_LIPASE EXL3"/>
    <property type="match status" value="1"/>
</dbReference>
<dbReference type="PROSITE" id="PS01098">
    <property type="entry name" value="LIPASE_GDSL_SER"/>
    <property type="match status" value="2"/>
</dbReference>
<dbReference type="Gene3D" id="3.30.710.10">
    <property type="entry name" value="Potassium Channel Kv1.1, Chain A"/>
    <property type="match status" value="1"/>
</dbReference>
<dbReference type="AlphaFoldDB" id="A0A5N5NNH2"/>
<name>A0A5N5NNH2_9ROSI</name>
<evidence type="ECO:0000256" key="4">
    <source>
        <dbReference type="ARBA" id="ARBA00009993"/>
    </source>
</evidence>
<dbReference type="PROSITE" id="PS51257">
    <property type="entry name" value="PROKAR_LIPOPROTEIN"/>
    <property type="match status" value="1"/>
</dbReference>
<comment type="caution">
    <text evidence="10">The sequence shown here is derived from an EMBL/GenBank/DDBJ whole genome shotgun (WGS) entry which is preliminary data.</text>
</comment>
<dbReference type="InterPro" id="IPR016073">
    <property type="entry name" value="Skp1_comp_POZ"/>
</dbReference>
<comment type="subcellular location">
    <subcellularLocation>
        <location evidence="1">Nucleus</location>
    </subcellularLocation>
</comment>
<dbReference type="GO" id="GO:0006511">
    <property type="term" value="P:ubiquitin-dependent protein catabolic process"/>
    <property type="evidence" value="ECO:0007669"/>
    <property type="project" value="InterPro"/>
</dbReference>
<dbReference type="GO" id="GO:0016298">
    <property type="term" value="F:lipase activity"/>
    <property type="evidence" value="ECO:0007669"/>
    <property type="project" value="InterPro"/>
</dbReference>
<feature type="domain" description="SKP1 component dimerisation" evidence="8">
    <location>
        <begin position="567"/>
        <end position="614"/>
    </location>
</feature>
<keyword evidence="11" id="KW-1185">Reference proteome</keyword>
<comment type="similarity">
    <text evidence="4">Belongs to the SKP1 family.</text>
</comment>
<evidence type="ECO:0000259" key="8">
    <source>
        <dbReference type="Pfam" id="PF01466"/>
    </source>
</evidence>
<evidence type="ECO:0000256" key="1">
    <source>
        <dbReference type="ARBA" id="ARBA00004123"/>
    </source>
</evidence>
<keyword evidence="7" id="KW-0732">Signal</keyword>
<dbReference type="SUPFAM" id="SSF54695">
    <property type="entry name" value="POZ domain"/>
    <property type="match status" value="1"/>
</dbReference>
<dbReference type="GO" id="GO:0006629">
    <property type="term" value="P:lipid metabolic process"/>
    <property type="evidence" value="ECO:0007669"/>
    <property type="project" value="InterPro"/>
</dbReference>
<evidence type="ECO:0000256" key="2">
    <source>
        <dbReference type="ARBA" id="ARBA00004906"/>
    </source>
</evidence>
<feature type="domain" description="SKP1 component POZ" evidence="9">
    <location>
        <begin position="465"/>
        <end position="523"/>
    </location>
</feature>
<evidence type="ECO:0000259" key="9">
    <source>
        <dbReference type="Pfam" id="PF03931"/>
    </source>
</evidence>
<dbReference type="PANTHER" id="PTHR45642">
    <property type="entry name" value="GDSL ESTERASE/LIPASE EXL3"/>
    <property type="match status" value="1"/>
</dbReference>
<feature type="chain" id="PRO_5024310079" description="SKP1-like protein" evidence="7">
    <location>
        <begin position="27"/>
        <end position="616"/>
    </location>
</feature>
<dbReference type="InterPro" id="IPR001232">
    <property type="entry name" value="SKP1-like"/>
</dbReference>
<evidence type="ECO:0000313" key="10">
    <source>
        <dbReference type="EMBL" id="KAB5568111.1"/>
    </source>
</evidence>
<evidence type="ECO:0000313" key="11">
    <source>
        <dbReference type="Proteomes" id="UP000326939"/>
    </source>
</evidence>
<accession>A0A5N5NNH2</accession>
<feature type="signal peptide" evidence="7">
    <location>
        <begin position="1"/>
        <end position="26"/>
    </location>
</feature>
<sequence length="616" mass="66987">MKVVLLRLTSCCFYATVLLFLTAACSVKSSVELPANVTVPALLLFGDSIADTGNNNYINTLVKCNFPPYGKDFGGGVPTGRFCDGKVPSDIIAKELGIKDTLPAYLDPTVLPQDLVTGVTFASGGSGFDPLTPKLASVISLSDQIKYLKEYIGKLEAMIGGEKTKFILTNSIFLVVAGSDDIANTYFTMRARKLQYDVSAYTDLMANSASSFTQKLYELGARRIGVFSAPPVGCVPAQRTLAGGAERKCAEPLNEAAKLFNSKISKKLDYLASSLPNGRFVYVDIYSPLLDLIQKPQKYGFQVADKGCCGTGGFEISNLWEPLALSVERPRLSALSHAGVVPGLKTANGTVPAVFAFGDSILDTGNNQIPAFLKSNTESLPPARVAAGGLTRECSDDINNGAQMYNTKLSSEPSRLNDSPADSKIFYLDIYKPLLALVQHPETSAEISLELFSSLSIKEMSSSRKFTLKSSDGEAFEVDKAVAIESQTLKHMIEVDCVDNGIPLPNVTSKILSKVTEYCKKHAETPKSDDRPSSADDNLKSWDAEFVKVDQATLYDPILAANYLNIKNLLDLTCQTVAAMIKGKTPEEIRKTFNIKNDFTPEEEEEVRRENQWAFE</sequence>
<dbReference type="FunFam" id="3.30.710.10:FF:000057">
    <property type="entry name" value="SKP1-like protein 1A"/>
    <property type="match status" value="1"/>
</dbReference>